<protein>
    <recommendedName>
        <fullName evidence="4">Vacuolar protein sorting-associated protein 53 homolog</fullName>
    </recommendedName>
</protein>
<gene>
    <name evidence="11" type="primary">VPS53</name>
    <name evidence="11" type="ORF">Ciccas_006108</name>
</gene>
<evidence type="ECO:0000256" key="3">
    <source>
        <dbReference type="ARBA" id="ARBA00008628"/>
    </source>
</evidence>
<keyword evidence="5" id="KW-0967">Endosome</keyword>
<comment type="subcellular location">
    <subcellularLocation>
        <location evidence="2">Endosome membrane</location>
        <topology evidence="2">Peripheral membrane protein</topology>
    </subcellularLocation>
    <subcellularLocation>
        <location evidence="1">Golgi apparatus</location>
        <location evidence="1">trans-Golgi network membrane</location>
        <topology evidence="1">Peripheral membrane protein</topology>
    </subcellularLocation>
</comment>
<evidence type="ECO:0000256" key="2">
    <source>
        <dbReference type="ARBA" id="ARBA00004481"/>
    </source>
</evidence>
<dbReference type="PANTHER" id="PTHR12820">
    <property type="entry name" value="VACUOLAR SORTING PROTEIN 53"/>
    <property type="match status" value="1"/>
</dbReference>
<dbReference type="InterPro" id="IPR007234">
    <property type="entry name" value="Vps53_N"/>
</dbReference>
<dbReference type="GO" id="GO:0010008">
    <property type="term" value="C:endosome membrane"/>
    <property type="evidence" value="ECO:0007669"/>
    <property type="project" value="UniProtKB-SubCell"/>
</dbReference>
<feature type="compositionally biased region" description="Polar residues" evidence="8">
    <location>
        <begin position="393"/>
        <end position="404"/>
    </location>
</feature>
<dbReference type="AlphaFoldDB" id="A0ABD2Q723"/>
<keyword evidence="7" id="KW-0472">Membrane</keyword>
<organism evidence="11 12">
    <name type="scientific">Cichlidogyrus casuarinus</name>
    <dbReference type="NCBI Taxonomy" id="1844966"/>
    <lineage>
        <taxon>Eukaryota</taxon>
        <taxon>Metazoa</taxon>
        <taxon>Spiralia</taxon>
        <taxon>Lophotrochozoa</taxon>
        <taxon>Platyhelminthes</taxon>
        <taxon>Monogenea</taxon>
        <taxon>Monopisthocotylea</taxon>
        <taxon>Dactylogyridea</taxon>
        <taxon>Ancyrocephalidae</taxon>
        <taxon>Cichlidogyrus</taxon>
    </lineage>
</organism>
<comment type="similarity">
    <text evidence="3">Belongs to the VPS53 family.</text>
</comment>
<dbReference type="InterPro" id="IPR031745">
    <property type="entry name" value="Vps53_C"/>
</dbReference>
<dbReference type="EMBL" id="JBJKFK010000790">
    <property type="protein sequence ID" value="KAL3315258.1"/>
    <property type="molecule type" value="Genomic_DNA"/>
</dbReference>
<evidence type="ECO:0000313" key="12">
    <source>
        <dbReference type="Proteomes" id="UP001626550"/>
    </source>
</evidence>
<feature type="domain" description="Vps53 C-terminal" evidence="10">
    <location>
        <begin position="759"/>
        <end position="843"/>
    </location>
</feature>
<feature type="region of interest" description="Disordered" evidence="8">
    <location>
        <begin position="392"/>
        <end position="426"/>
    </location>
</feature>
<evidence type="ECO:0000259" key="9">
    <source>
        <dbReference type="Pfam" id="PF04100"/>
    </source>
</evidence>
<dbReference type="GO" id="GO:0005794">
    <property type="term" value="C:Golgi apparatus"/>
    <property type="evidence" value="ECO:0007669"/>
    <property type="project" value="UniProtKB-SubCell"/>
</dbReference>
<evidence type="ECO:0000313" key="11">
    <source>
        <dbReference type="EMBL" id="KAL3315258.1"/>
    </source>
</evidence>
<dbReference type="Proteomes" id="UP001626550">
    <property type="component" value="Unassembled WGS sequence"/>
</dbReference>
<dbReference type="PANTHER" id="PTHR12820:SF0">
    <property type="entry name" value="VACUOLAR PROTEIN SORTING-ASSOCIATED PROTEIN 53 HOMOLOG"/>
    <property type="match status" value="1"/>
</dbReference>
<evidence type="ECO:0000256" key="4">
    <source>
        <dbReference type="ARBA" id="ARBA00014103"/>
    </source>
</evidence>
<evidence type="ECO:0000256" key="5">
    <source>
        <dbReference type="ARBA" id="ARBA00022753"/>
    </source>
</evidence>
<evidence type="ECO:0000256" key="7">
    <source>
        <dbReference type="ARBA" id="ARBA00023136"/>
    </source>
</evidence>
<name>A0ABD2Q723_9PLAT</name>
<dbReference type="Pfam" id="PF16854">
    <property type="entry name" value="VPS53_C"/>
    <property type="match status" value="1"/>
</dbReference>
<reference evidence="11 12" key="1">
    <citation type="submission" date="2024-11" db="EMBL/GenBank/DDBJ databases">
        <title>Adaptive evolution of stress response genes in parasites aligns with host niche diversity.</title>
        <authorList>
            <person name="Hahn C."/>
            <person name="Resl P."/>
        </authorList>
    </citation>
    <scope>NUCLEOTIDE SEQUENCE [LARGE SCALE GENOMIC DNA]</scope>
    <source>
        <strain evidence="11">EGGRZ-B1_66</strain>
        <tissue evidence="11">Body</tissue>
    </source>
</reference>
<dbReference type="InterPro" id="IPR039766">
    <property type="entry name" value="Vps53"/>
</dbReference>
<proteinExistence type="inferred from homology"/>
<evidence type="ECO:0000256" key="1">
    <source>
        <dbReference type="ARBA" id="ARBA00004150"/>
    </source>
</evidence>
<sequence length="960" mass="108094">MSQTNQFGTHEDDQMMEKLLCDLGLKKDSLDEPNFDVISYINEIFPNEQSLCKIEDVINNIQKELKDLHSENRSIIRGQLAAEDEGQQFIDTASIEIDNLFVKIREVQDRASKSEKTVKEITRDIQQLDIAKRNITQSITVLNNLLSGVEALDALNDLLGIGENDEDSDYRNPFAQGNILPYIDIEEHLGRAQRLLEPIIKAHPDVQSVQGLQSELDEIHRILNERITRELKGLLSVSNARQLSNDAGTIQAGCRLIDSLPNKNLRGELTQWFVDRELSEYFELFQPNQTIAWLDKVDQRFSWLRTNLNAIEMKARTLFPRDWLMLERVIVQFCRRTRSDFEKIIQIRRPEITHSLYIFALQRTLAFENSLCTVCSRSVVIQVLETQPLPVPQKSTNPFDNLPTTAKRKSTNPFGSDTEPDSETETKVLNELEKPVIQSDDAEGNPFDGMVSGCFMKHFDIYLANAEKALSEPLFSKFIGDFTVNESSLSHQDFGQVLKNTSSGPASSAENSLHSATDLFLLYKQLLKHTCALNRSNGLMGLVTLFKKYILLYAEKVLVPHIPGAQINFSNYFKDDQVSQSSSNQLSGGQLGTQLISGLISRDENQNLSTEQRYRVCVVLVTAAFCVKSVAELEKKIKAEVKPVSLAEQINFSQEIDALAMCRSAAVNRLVSDLDSQCDSHISAMARVPWNRLTLVGDQSSYVTGIVSLLKQLIPPMRDLLFTVRANFTQICSKFVDSLIKRFIVGMFRCKPINTFGTEQLLLDTQSLKSILLQLPTLGSKQGPMRDEFSVSPDLSAQDQPSFAANEKRLSITQAPPKSFTNLVQEGFGRAERIIKAVMLPIGCSSAAEKGNHQLEEERTGFIIGLIDKKAAESFVISIQQMLPDLILDELQKILEMKGVKRTDQSLVLDIYRAKMPKSLLDKQLEESALNETAPKASTIGLDTQALNKFRHLEKLIKRK</sequence>
<keyword evidence="12" id="KW-1185">Reference proteome</keyword>
<evidence type="ECO:0000259" key="10">
    <source>
        <dbReference type="Pfam" id="PF16854"/>
    </source>
</evidence>
<accession>A0ABD2Q723</accession>
<evidence type="ECO:0000256" key="6">
    <source>
        <dbReference type="ARBA" id="ARBA00023034"/>
    </source>
</evidence>
<keyword evidence="6" id="KW-0333">Golgi apparatus</keyword>
<dbReference type="Pfam" id="PF04100">
    <property type="entry name" value="Vps53_N"/>
    <property type="match status" value="1"/>
</dbReference>
<feature type="domain" description="Vps53 N-terminal" evidence="9">
    <location>
        <begin position="34"/>
        <end position="478"/>
    </location>
</feature>
<comment type="caution">
    <text evidence="11">The sequence shown here is derived from an EMBL/GenBank/DDBJ whole genome shotgun (WGS) entry which is preliminary data.</text>
</comment>
<evidence type="ECO:0000256" key="8">
    <source>
        <dbReference type="SAM" id="MobiDB-lite"/>
    </source>
</evidence>